<keyword evidence="7" id="KW-1185">Reference proteome</keyword>
<organism evidence="6 7">
    <name type="scientific">Prunus dulcis</name>
    <name type="common">Almond</name>
    <name type="synonym">Amygdalus dulcis</name>
    <dbReference type="NCBI Taxonomy" id="3755"/>
    <lineage>
        <taxon>Eukaryota</taxon>
        <taxon>Viridiplantae</taxon>
        <taxon>Streptophyta</taxon>
        <taxon>Embryophyta</taxon>
        <taxon>Tracheophyta</taxon>
        <taxon>Spermatophyta</taxon>
        <taxon>Magnoliopsida</taxon>
        <taxon>eudicotyledons</taxon>
        <taxon>Gunneridae</taxon>
        <taxon>Pentapetalae</taxon>
        <taxon>rosids</taxon>
        <taxon>fabids</taxon>
        <taxon>Rosales</taxon>
        <taxon>Rosaceae</taxon>
        <taxon>Amygdaloideae</taxon>
        <taxon>Amygdaleae</taxon>
        <taxon>Prunus</taxon>
    </lineage>
</organism>
<dbReference type="GO" id="GO:0005737">
    <property type="term" value="C:cytoplasm"/>
    <property type="evidence" value="ECO:0007669"/>
    <property type="project" value="TreeGrafter"/>
</dbReference>
<feature type="coiled-coil region" evidence="4">
    <location>
        <begin position="45"/>
        <end position="97"/>
    </location>
</feature>
<dbReference type="PROSITE" id="PS51450">
    <property type="entry name" value="LRR"/>
    <property type="match status" value="2"/>
</dbReference>
<evidence type="ECO:0000256" key="2">
    <source>
        <dbReference type="ARBA" id="ARBA00022737"/>
    </source>
</evidence>
<sequence length="240" mass="27043">MGCSRSNKSSSLSSKTVVVVPSKKPRTTRTREKRAEKELEIYKEVVRLEEMHEAYEEQLRDAEVRLAEAYGSAVVDLEKEEDEVNILNEEVVRILEAESGVAVKRVELSGRHLRCLREASWSIPDSIAGLEKLEQLHVSCFLLVSLPNSVGLLLNLRVLNVSGNKLDALPKSIACCRYLDVHFNELRGLPYAIGRLTTHEMLNLTSNFSDLTELPESIGDQTNLWELDLRNNQIQALTSL</sequence>
<feature type="compositionally biased region" description="Low complexity" evidence="5">
    <location>
        <begin position="1"/>
        <end position="22"/>
    </location>
</feature>
<accession>A0AAD4URB6</accession>
<reference evidence="6 7" key="1">
    <citation type="journal article" date="2022" name="G3 (Bethesda)">
        <title>Whole-genome sequence and methylome profiling of the almond [Prunus dulcis (Mill.) D.A. Webb] cultivar 'Nonpareil'.</title>
        <authorList>
            <person name="D'Amico-Willman K.M."/>
            <person name="Ouma W.Z."/>
            <person name="Meulia T."/>
            <person name="Sideli G.M."/>
            <person name="Gradziel T.M."/>
            <person name="Fresnedo-Ramirez J."/>
        </authorList>
    </citation>
    <scope>NUCLEOTIDE SEQUENCE [LARGE SCALE GENOMIC DNA]</scope>
    <source>
        <strain evidence="6">Clone GOH B32 T37-40</strain>
    </source>
</reference>
<dbReference type="InterPro" id="IPR032675">
    <property type="entry name" value="LRR_dom_sf"/>
</dbReference>
<dbReference type="Gene3D" id="3.80.10.10">
    <property type="entry name" value="Ribonuclease Inhibitor"/>
    <property type="match status" value="1"/>
</dbReference>
<dbReference type="AlphaFoldDB" id="A0AAD4URB6"/>
<comment type="similarity">
    <text evidence="3">Belongs to the SHOC2 family.</text>
</comment>
<evidence type="ECO:0000256" key="5">
    <source>
        <dbReference type="SAM" id="MobiDB-lite"/>
    </source>
</evidence>
<gene>
    <name evidence="6" type="ORF">L3X38_040933</name>
</gene>
<evidence type="ECO:0000313" key="7">
    <source>
        <dbReference type="Proteomes" id="UP001054821"/>
    </source>
</evidence>
<dbReference type="Pfam" id="PF00560">
    <property type="entry name" value="LRR_1"/>
    <property type="match status" value="1"/>
</dbReference>
<dbReference type="InterPro" id="IPR050216">
    <property type="entry name" value="LRR_domain-containing"/>
</dbReference>
<keyword evidence="1" id="KW-0433">Leucine-rich repeat</keyword>
<keyword evidence="2" id="KW-0677">Repeat</keyword>
<dbReference type="PANTHER" id="PTHR48051:SF54">
    <property type="entry name" value="LEUCINE-RICH REPEAT-CONTAINING PROTEIN"/>
    <property type="match status" value="1"/>
</dbReference>
<keyword evidence="4" id="KW-0175">Coiled coil</keyword>
<dbReference type="PANTHER" id="PTHR48051">
    <property type="match status" value="1"/>
</dbReference>
<dbReference type="InterPro" id="IPR001611">
    <property type="entry name" value="Leu-rich_rpt"/>
</dbReference>
<dbReference type="SUPFAM" id="SSF52047">
    <property type="entry name" value="RNI-like"/>
    <property type="match status" value="1"/>
</dbReference>
<dbReference type="EMBL" id="JAJFAZ020000008">
    <property type="protein sequence ID" value="KAI5311760.1"/>
    <property type="molecule type" value="Genomic_DNA"/>
</dbReference>
<evidence type="ECO:0000256" key="1">
    <source>
        <dbReference type="ARBA" id="ARBA00022614"/>
    </source>
</evidence>
<evidence type="ECO:0000256" key="3">
    <source>
        <dbReference type="ARBA" id="ARBA00023786"/>
    </source>
</evidence>
<protein>
    <submittedName>
        <fullName evidence="6">Uncharacterized protein</fullName>
    </submittedName>
</protein>
<feature type="region of interest" description="Disordered" evidence="5">
    <location>
        <begin position="1"/>
        <end position="34"/>
    </location>
</feature>
<name>A0AAD4URB6_PRUDU</name>
<evidence type="ECO:0000256" key="4">
    <source>
        <dbReference type="SAM" id="Coils"/>
    </source>
</evidence>
<comment type="caution">
    <text evidence="6">The sequence shown here is derived from an EMBL/GenBank/DDBJ whole genome shotgun (WGS) entry which is preliminary data.</text>
</comment>
<evidence type="ECO:0000313" key="6">
    <source>
        <dbReference type="EMBL" id="KAI5311760.1"/>
    </source>
</evidence>
<proteinExistence type="inferred from homology"/>
<dbReference type="Proteomes" id="UP001054821">
    <property type="component" value="Chromosome 8"/>
</dbReference>